<keyword evidence="4" id="KW-0238">DNA-binding</keyword>
<dbReference type="GO" id="GO:0016722">
    <property type="term" value="F:oxidoreductase activity, acting on metal ions"/>
    <property type="evidence" value="ECO:0007669"/>
    <property type="project" value="InterPro"/>
</dbReference>
<dbReference type="InterPro" id="IPR009078">
    <property type="entry name" value="Ferritin-like_SF"/>
</dbReference>
<dbReference type="Gene3D" id="1.20.1260.10">
    <property type="match status" value="1"/>
</dbReference>
<name>A0A1M5ENS0_9BACT</name>
<accession>A0A1M5ENS0</accession>
<reference evidence="4 5" key="1">
    <citation type="submission" date="2016-11" db="EMBL/GenBank/DDBJ databases">
        <authorList>
            <person name="Jaros S."/>
            <person name="Januszkiewicz K."/>
            <person name="Wedrychowicz H."/>
        </authorList>
    </citation>
    <scope>NUCLEOTIDE SEQUENCE [LARGE SCALE GENOMIC DNA]</scope>
    <source>
        <strain evidence="4 5">DSM 18119</strain>
    </source>
</reference>
<dbReference type="PANTHER" id="PTHR42932">
    <property type="entry name" value="GENERAL STRESS PROTEIN 20U"/>
    <property type="match status" value="1"/>
</dbReference>
<dbReference type="InterPro" id="IPR008331">
    <property type="entry name" value="Ferritin_DPS_dom"/>
</dbReference>
<dbReference type="PRINTS" id="PR01346">
    <property type="entry name" value="HELNAPAPROT"/>
</dbReference>
<keyword evidence="5" id="KW-1185">Reference proteome</keyword>
<dbReference type="STRING" id="1121884.SAMN02745131_03573"/>
<feature type="domain" description="Ferritin/DPS" evidence="3">
    <location>
        <begin position="17"/>
        <end position="157"/>
    </location>
</feature>
<dbReference type="PROSITE" id="PS00819">
    <property type="entry name" value="DPS_2"/>
    <property type="match status" value="1"/>
</dbReference>
<sequence length="157" mass="18004">MKTEIGIKPANTAEIAKSLNILLADEHVLYIKTRKAHWNVEGADFLTIHRFLEEQYKQLESIIDDIAERIRTIGHYAEATLAGFLAETHLSEESRAKNDSAGFMKSLLGDHETIIIHLRENIDRYAEEWKDAGTSDFITGLMETHEKMAWMLRAHLK</sequence>
<protein>
    <submittedName>
        <fullName evidence="4">Starvation-inducible DNA-binding protein</fullName>
    </submittedName>
</protein>
<organism evidence="4 5">
    <name type="scientific">Flavisolibacter ginsengisoli DSM 18119</name>
    <dbReference type="NCBI Taxonomy" id="1121884"/>
    <lineage>
        <taxon>Bacteria</taxon>
        <taxon>Pseudomonadati</taxon>
        <taxon>Bacteroidota</taxon>
        <taxon>Chitinophagia</taxon>
        <taxon>Chitinophagales</taxon>
        <taxon>Chitinophagaceae</taxon>
        <taxon>Flavisolibacter</taxon>
    </lineage>
</organism>
<dbReference type="InterPro" id="IPR002177">
    <property type="entry name" value="DPS_DNA-bd"/>
</dbReference>
<evidence type="ECO:0000313" key="5">
    <source>
        <dbReference type="Proteomes" id="UP000184048"/>
    </source>
</evidence>
<dbReference type="EMBL" id="FQUU01000019">
    <property type="protein sequence ID" value="SHF80740.1"/>
    <property type="molecule type" value="Genomic_DNA"/>
</dbReference>
<evidence type="ECO:0000313" key="4">
    <source>
        <dbReference type="EMBL" id="SHF80740.1"/>
    </source>
</evidence>
<dbReference type="SUPFAM" id="SSF47240">
    <property type="entry name" value="Ferritin-like"/>
    <property type="match status" value="1"/>
</dbReference>
<dbReference type="Pfam" id="PF00210">
    <property type="entry name" value="Ferritin"/>
    <property type="match status" value="1"/>
</dbReference>
<dbReference type="Proteomes" id="UP000184048">
    <property type="component" value="Unassembled WGS sequence"/>
</dbReference>
<proteinExistence type="inferred from homology"/>
<comment type="similarity">
    <text evidence="1 2">Belongs to the Dps family.</text>
</comment>
<dbReference type="PANTHER" id="PTHR42932:SF3">
    <property type="entry name" value="DNA PROTECTION DURING STARVATION PROTEIN"/>
    <property type="match status" value="1"/>
</dbReference>
<dbReference type="GO" id="GO:0008199">
    <property type="term" value="F:ferric iron binding"/>
    <property type="evidence" value="ECO:0007669"/>
    <property type="project" value="InterPro"/>
</dbReference>
<dbReference type="OrthoDB" id="9797023at2"/>
<dbReference type="CDD" id="cd01043">
    <property type="entry name" value="DPS"/>
    <property type="match status" value="1"/>
</dbReference>
<dbReference type="AlphaFoldDB" id="A0A1M5ENS0"/>
<dbReference type="GO" id="GO:0003677">
    <property type="term" value="F:DNA binding"/>
    <property type="evidence" value="ECO:0007669"/>
    <property type="project" value="UniProtKB-KW"/>
</dbReference>
<dbReference type="InterPro" id="IPR023188">
    <property type="entry name" value="DPS_DNA-bd_CS"/>
</dbReference>
<dbReference type="RefSeq" id="WP_072836697.1">
    <property type="nucleotide sequence ID" value="NZ_FQUU01000019.1"/>
</dbReference>
<evidence type="ECO:0000256" key="1">
    <source>
        <dbReference type="ARBA" id="ARBA00009497"/>
    </source>
</evidence>
<gene>
    <name evidence="4" type="ORF">SAMN02745131_03573</name>
</gene>
<dbReference type="PIRSF" id="PIRSF005900">
    <property type="entry name" value="Dps"/>
    <property type="match status" value="1"/>
</dbReference>
<evidence type="ECO:0000259" key="3">
    <source>
        <dbReference type="Pfam" id="PF00210"/>
    </source>
</evidence>
<dbReference type="InterPro" id="IPR012347">
    <property type="entry name" value="Ferritin-like"/>
</dbReference>
<evidence type="ECO:0000256" key="2">
    <source>
        <dbReference type="RuleBase" id="RU003875"/>
    </source>
</evidence>